<reference evidence="2 3" key="1">
    <citation type="journal article" date="2016" name="Nat. Commun.">
        <title>Local admixture of amplified and diversified secreted pathogenesis determinants shapes mosaic Toxoplasma gondii genomes.</title>
        <authorList>
            <person name="Lorenzi H."/>
            <person name="Khan A."/>
            <person name="Behnke M.S."/>
            <person name="Namasivayam S."/>
            <person name="Swapna L.S."/>
            <person name="Hadjithomas M."/>
            <person name="Karamycheva S."/>
            <person name="Pinney D."/>
            <person name="Brunk B.P."/>
            <person name="Ajioka J.W."/>
            <person name="Ajzenberg D."/>
            <person name="Boothroyd J.C."/>
            <person name="Boyle J.P."/>
            <person name="Darde M.L."/>
            <person name="Diaz-Miranda M.A."/>
            <person name="Dubey J.P."/>
            <person name="Fritz H.M."/>
            <person name="Gennari S.M."/>
            <person name="Gregory B.D."/>
            <person name="Kim K."/>
            <person name="Saeij J.P."/>
            <person name="Su C."/>
            <person name="White M.W."/>
            <person name="Zhu X.Q."/>
            <person name="Howe D.K."/>
            <person name="Rosenthal B.M."/>
            <person name="Grigg M.E."/>
            <person name="Parkinson J."/>
            <person name="Liu L."/>
            <person name="Kissinger J.C."/>
            <person name="Roos D.S."/>
            <person name="Sibley L.D."/>
        </authorList>
    </citation>
    <scope>NUCLEOTIDE SEQUENCE [LARGE SCALE GENOMIC DNA]</scope>
    <source>
        <strain evidence="2 3">COUG</strain>
    </source>
</reference>
<name>A0A2G8XRI0_TOXGO</name>
<evidence type="ECO:0000313" key="2">
    <source>
        <dbReference type="EMBL" id="PIL97629.1"/>
    </source>
</evidence>
<dbReference type="EMBL" id="AGQR02003087">
    <property type="protein sequence ID" value="PIL97629.1"/>
    <property type="molecule type" value="Genomic_DNA"/>
</dbReference>
<gene>
    <name evidence="2" type="ORF">TGCOUG_210815</name>
</gene>
<proteinExistence type="predicted"/>
<protein>
    <submittedName>
        <fullName evidence="2">Uncharacterized protein</fullName>
    </submittedName>
</protein>
<comment type="caution">
    <text evidence="2">The sequence shown here is derived from an EMBL/GenBank/DDBJ whole genome shotgun (WGS) entry which is preliminary data.</text>
</comment>
<dbReference type="AlphaFoldDB" id="A0A2G8XRI0"/>
<evidence type="ECO:0000256" key="1">
    <source>
        <dbReference type="SAM" id="MobiDB-lite"/>
    </source>
</evidence>
<sequence>MNKSRGYLQAEKQVVFCLVSVQPTGRKTQSDNEHKTGLNSNVLILSTRKTPFFSEDAFLQTFNVSSPTIQTHGFLSGLYDELPTGSYTKRHSAKKITRSSDATENNGEVAATQRNQSRQYRHHPVGSSYDTPTIAVEFLRPSTRFGDAAGRRIAEKTCIFLLHVAFQSFNSALDCTESPLSVLSRHSRESIKIRCVVSLSMN</sequence>
<accession>A0A2G8XRI0</accession>
<feature type="region of interest" description="Disordered" evidence="1">
    <location>
        <begin position="89"/>
        <end position="126"/>
    </location>
</feature>
<evidence type="ECO:0000313" key="3">
    <source>
        <dbReference type="Proteomes" id="UP000236343"/>
    </source>
</evidence>
<dbReference type="Proteomes" id="UP000236343">
    <property type="component" value="Unassembled WGS sequence"/>
</dbReference>
<organism evidence="2 3">
    <name type="scientific">Toxoplasma gondii COUG</name>
    <dbReference type="NCBI Taxonomy" id="1074873"/>
    <lineage>
        <taxon>Eukaryota</taxon>
        <taxon>Sar</taxon>
        <taxon>Alveolata</taxon>
        <taxon>Apicomplexa</taxon>
        <taxon>Conoidasida</taxon>
        <taxon>Coccidia</taxon>
        <taxon>Eucoccidiorida</taxon>
        <taxon>Eimeriorina</taxon>
        <taxon>Sarcocystidae</taxon>
        <taxon>Toxoplasma</taxon>
    </lineage>
</organism>
<feature type="compositionally biased region" description="Polar residues" evidence="1">
    <location>
        <begin position="99"/>
        <end position="118"/>
    </location>
</feature>
<dbReference type="VEuPathDB" id="ToxoDB:TGCOUG_210815"/>